<evidence type="ECO:0000313" key="1">
    <source>
        <dbReference type="EMBL" id="SEG39761.1"/>
    </source>
</evidence>
<dbReference type="AlphaFoldDB" id="A0A1H5ZU89"/>
<name>A0A1H5ZU89_9FLAO</name>
<gene>
    <name evidence="1" type="ORF">SAMN04488130_11215</name>
</gene>
<organism evidence="1 2">
    <name type="scientific">Flavobacterium urumqiense</name>
    <dbReference type="NCBI Taxonomy" id="935224"/>
    <lineage>
        <taxon>Bacteria</taxon>
        <taxon>Pseudomonadati</taxon>
        <taxon>Bacteroidota</taxon>
        <taxon>Flavobacteriia</taxon>
        <taxon>Flavobacteriales</taxon>
        <taxon>Flavobacteriaceae</taxon>
        <taxon>Flavobacterium</taxon>
    </lineage>
</organism>
<sequence length="43" mass="5203">MGLVLLFTFSNSPSKKEKKQPRIYYNTMNYKYDDEIIKINSKR</sequence>
<reference evidence="2" key="1">
    <citation type="submission" date="2016-10" db="EMBL/GenBank/DDBJ databases">
        <authorList>
            <person name="Varghese N."/>
            <person name="Submissions S."/>
        </authorList>
    </citation>
    <scope>NUCLEOTIDE SEQUENCE [LARGE SCALE GENOMIC DNA]</scope>
    <source>
        <strain evidence="2">CGMCC 1.9230</strain>
    </source>
</reference>
<evidence type="ECO:0000313" key="2">
    <source>
        <dbReference type="Proteomes" id="UP000236737"/>
    </source>
</evidence>
<accession>A0A1H5ZU89</accession>
<keyword evidence="2" id="KW-1185">Reference proteome</keyword>
<dbReference type="EMBL" id="FNVP01000012">
    <property type="protein sequence ID" value="SEG39761.1"/>
    <property type="molecule type" value="Genomic_DNA"/>
</dbReference>
<proteinExistence type="predicted"/>
<dbReference type="Proteomes" id="UP000236737">
    <property type="component" value="Unassembled WGS sequence"/>
</dbReference>
<protein>
    <submittedName>
        <fullName evidence="1">Uncharacterized protein</fullName>
    </submittedName>
</protein>